<protein>
    <submittedName>
        <fullName evidence="11">Melatonin receptor</fullName>
    </submittedName>
</protein>
<evidence type="ECO:0000256" key="6">
    <source>
        <dbReference type="ARBA" id="ARBA00023136"/>
    </source>
</evidence>
<dbReference type="InterPro" id="IPR017452">
    <property type="entry name" value="GPCR_Rhodpsn_7TM"/>
</dbReference>
<dbReference type="InterPro" id="IPR000276">
    <property type="entry name" value="GPCR_Rhodpsn"/>
</dbReference>
<keyword evidence="8" id="KW-0807">Transducer</keyword>
<dbReference type="SUPFAM" id="SSF81321">
    <property type="entry name" value="Family A G protein-coupled receptor-like"/>
    <property type="match status" value="1"/>
</dbReference>
<dbReference type="PRINTS" id="PR00237">
    <property type="entry name" value="GPCRRHODOPSN"/>
</dbReference>
<feature type="domain" description="G-protein coupled receptors family 1 profile" evidence="10">
    <location>
        <begin position="52"/>
        <end position="114"/>
    </location>
</feature>
<keyword evidence="3 9" id="KW-0812">Transmembrane</keyword>
<keyword evidence="7 11" id="KW-0675">Receptor</keyword>
<dbReference type="PROSITE" id="PS50262">
    <property type="entry name" value="G_PROTEIN_RECEP_F1_2"/>
    <property type="match status" value="1"/>
</dbReference>
<dbReference type="Pfam" id="PF00001">
    <property type="entry name" value="7tm_1"/>
    <property type="match status" value="1"/>
</dbReference>
<dbReference type="GO" id="GO:0005886">
    <property type="term" value="C:plasma membrane"/>
    <property type="evidence" value="ECO:0007669"/>
    <property type="project" value="UniProtKB-SubCell"/>
</dbReference>
<accession>A0A9W9YCY2</accession>
<keyword evidence="6 9" id="KW-0472">Membrane</keyword>
<comment type="caution">
    <text evidence="11">The sequence shown here is derived from an EMBL/GenBank/DDBJ whole genome shotgun (WGS) entry which is preliminary data.</text>
</comment>
<keyword evidence="5" id="KW-0297">G-protein coupled receptor</keyword>
<proteinExistence type="predicted"/>
<evidence type="ECO:0000256" key="1">
    <source>
        <dbReference type="ARBA" id="ARBA00004651"/>
    </source>
</evidence>
<evidence type="ECO:0000256" key="8">
    <source>
        <dbReference type="ARBA" id="ARBA00023224"/>
    </source>
</evidence>
<evidence type="ECO:0000256" key="5">
    <source>
        <dbReference type="ARBA" id="ARBA00023040"/>
    </source>
</evidence>
<dbReference type="OrthoDB" id="5981855at2759"/>
<dbReference type="GO" id="GO:0004930">
    <property type="term" value="F:G protein-coupled receptor activity"/>
    <property type="evidence" value="ECO:0007669"/>
    <property type="project" value="UniProtKB-KW"/>
</dbReference>
<evidence type="ECO:0000256" key="2">
    <source>
        <dbReference type="ARBA" id="ARBA00022475"/>
    </source>
</evidence>
<dbReference type="Gene3D" id="1.20.1070.10">
    <property type="entry name" value="Rhodopsin 7-helix transmembrane proteins"/>
    <property type="match status" value="1"/>
</dbReference>
<dbReference type="EMBL" id="MU827785">
    <property type="protein sequence ID" value="KAJ7333843.1"/>
    <property type="molecule type" value="Genomic_DNA"/>
</dbReference>
<evidence type="ECO:0000256" key="3">
    <source>
        <dbReference type="ARBA" id="ARBA00022692"/>
    </source>
</evidence>
<dbReference type="Proteomes" id="UP001163046">
    <property type="component" value="Unassembled WGS sequence"/>
</dbReference>
<comment type="subcellular location">
    <subcellularLocation>
        <location evidence="1">Cell membrane</location>
        <topology evidence="1">Multi-pass membrane protein</topology>
    </subcellularLocation>
</comment>
<dbReference type="CDD" id="cd00637">
    <property type="entry name" value="7tm_classA_rhodopsin-like"/>
    <property type="match status" value="1"/>
</dbReference>
<reference evidence="11" key="1">
    <citation type="submission" date="2023-01" db="EMBL/GenBank/DDBJ databases">
        <title>Genome assembly of the deep-sea coral Lophelia pertusa.</title>
        <authorList>
            <person name="Herrera S."/>
            <person name="Cordes E."/>
        </authorList>
    </citation>
    <scope>NUCLEOTIDE SEQUENCE</scope>
    <source>
        <strain evidence="11">USNM1676648</strain>
        <tissue evidence="11">Polyp</tissue>
    </source>
</reference>
<sequence>MTGKSNMNASETVSLLDRHALHLAESLRSRSTFQVVLEFLIYGSLSVTAFIGNLLVLYIVYKTPRLRNVPGLFVASLALSDIAMATLGTPPALVALIAGRWTLGFAVCQLQGFVVIANGSRLSTDHGPHVCRSIFPRCSSVETSNLLHHVTRTVHDRVGLDRSYDVPSPLSCQW</sequence>
<evidence type="ECO:0000256" key="4">
    <source>
        <dbReference type="ARBA" id="ARBA00022989"/>
    </source>
</evidence>
<keyword evidence="12" id="KW-1185">Reference proteome</keyword>
<keyword evidence="4 9" id="KW-1133">Transmembrane helix</keyword>
<feature type="transmembrane region" description="Helical" evidence="9">
    <location>
        <begin position="68"/>
        <end position="87"/>
    </location>
</feature>
<evidence type="ECO:0000259" key="10">
    <source>
        <dbReference type="PROSITE" id="PS50262"/>
    </source>
</evidence>
<gene>
    <name evidence="11" type="primary">MTNR1A_7</name>
    <name evidence="11" type="ORF">OS493_015935</name>
</gene>
<evidence type="ECO:0000256" key="9">
    <source>
        <dbReference type="SAM" id="Phobius"/>
    </source>
</evidence>
<evidence type="ECO:0000313" key="11">
    <source>
        <dbReference type="EMBL" id="KAJ7333843.1"/>
    </source>
</evidence>
<dbReference type="AlphaFoldDB" id="A0A9W9YCY2"/>
<organism evidence="11 12">
    <name type="scientific">Desmophyllum pertusum</name>
    <dbReference type="NCBI Taxonomy" id="174260"/>
    <lineage>
        <taxon>Eukaryota</taxon>
        <taxon>Metazoa</taxon>
        <taxon>Cnidaria</taxon>
        <taxon>Anthozoa</taxon>
        <taxon>Hexacorallia</taxon>
        <taxon>Scleractinia</taxon>
        <taxon>Caryophylliina</taxon>
        <taxon>Caryophylliidae</taxon>
        <taxon>Desmophyllum</taxon>
    </lineage>
</organism>
<feature type="transmembrane region" description="Helical" evidence="9">
    <location>
        <begin position="39"/>
        <end position="61"/>
    </location>
</feature>
<evidence type="ECO:0000313" key="12">
    <source>
        <dbReference type="Proteomes" id="UP001163046"/>
    </source>
</evidence>
<dbReference type="PANTHER" id="PTHR22752">
    <property type="entry name" value="G PROTEIN-COUPLED RECEPTOR"/>
    <property type="match status" value="1"/>
</dbReference>
<name>A0A9W9YCY2_9CNID</name>
<keyword evidence="2" id="KW-1003">Cell membrane</keyword>
<evidence type="ECO:0000256" key="7">
    <source>
        <dbReference type="ARBA" id="ARBA00023170"/>
    </source>
</evidence>